<dbReference type="Gene3D" id="2.60.120.560">
    <property type="entry name" value="Exo-inulinase, domain 1"/>
    <property type="match status" value="1"/>
</dbReference>
<protein>
    <recommendedName>
        <fullName evidence="2">3-keto-alpha-glucoside-1,2-lyase/3-keto-2-hydroxy-glucal hydratase domain-containing protein</fullName>
    </recommendedName>
</protein>
<sequence>MNPLRLLLLLALATPAICADPKPAPASAPAGKPIVLFDGSSLDDWEARDAGGSGSVEIKDKDMIIGAGDSITGVVYKKAKDLPVTNYEITLDAQRLDGVDFFCGLTFPVGSPKTCATLVLGGWGGSVTGISSIDGMDASENSTGHYRKFDNNKWYAVKLRVTPANISAWVGEEKVIDVDIEGKRIGVRAGPIEDYQPLSLTTYATMAGIRNIKLTPLAAEAPKVEKK</sequence>
<keyword evidence="1" id="KW-0732">Signal</keyword>
<dbReference type="Pfam" id="PF06439">
    <property type="entry name" value="3keto-disac_hyd"/>
    <property type="match status" value="1"/>
</dbReference>
<keyword evidence="4" id="KW-1185">Reference proteome</keyword>
<comment type="caution">
    <text evidence="3">The sequence shown here is derived from an EMBL/GenBank/DDBJ whole genome shotgun (WGS) entry which is preliminary data.</text>
</comment>
<evidence type="ECO:0000256" key="1">
    <source>
        <dbReference type="SAM" id="SignalP"/>
    </source>
</evidence>
<dbReference type="AlphaFoldDB" id="A0A366H8G7"/>
<dbReference type="OrthoDB" id="194079at2"/>
<evidence type="ECO:0000313" key="3">
    <source>
        <dbReference type="EMBL" id="RBP37661.1"/>
    </source>
</evidence>
<evidence type="ECO:0000313" key="4">
    <source>
        <dbReference type="Proteomes" id="UP000253426"/>
    </source>
</evidence>
<name>A0A366H8G7_9BACT</name>
<gene>
    <name evidence="3" type="ORF">DES53_11343</name>
</gene>
<feature type="chain" id="PRO_5016941918" description="3-keto-alpha-glucoside-1,2-lyase/3-keto-2-hydroxy-glucal hydratase domain-containing protein" evidence="1">
    <location>
        <begin position="19"/>
        <end position="227"/>
    </location>
</feature>
<dbReference type="InterPro" id="IPR010496">
    <property type="entry name" value="AL/BT2_dom"/>
</dbReference>
<accession>A0A366H8G7</accession>
<dbReference type="GO" id="GO:0016787">
    <property type="term" value="F:hydrolase activity"/>
    <property type="evidence" value="ECO:0007669"/>
    <property type="project" value="InterPro"/>
</dbReference>
<organism evidence="3 4">
    <name type="scientific">Roseimicrobium gellanilyticum</name>
    <dbReference type="NCBI Taxonomy" id="748857"/>
    <lineage>
        <taxon>Bacteria</taxon>
        <taxon>Pseudomonadati</taxon>
        <taxon>Verrucomicrobiota</taxon>
        <taxon>Verrucomicrobiia</taxon>
        <taxon>Verrucomicrobiales</taxon>
        <taxon>Verrucomicrobiaceae</taxon>
        <taxon>Roseimicrobium</taxon>
    </lineage>
</organism>
<dbReference type="Proteomes" id="UP000253426">
    <property type="component" value="Unassembled WGS sequence"/>
</dbReference>
<proteinExistence type="predicted"/>
<dbReference type="EMBL" id="QNRR01000013">
    <property type="protein sequence ID" value="RBP37661.1"/>
    <property type="molecule type" value="Genomic_DNA"/>
</dbReference>
<feature type="signal peptide" evidence="1">
    <location>
        <begin position="1"/>
        <end position="18"/>
    </location>
</feature>
<evidence type="ECO:0000259" key="2">
    <source>
        <dbReference type="Pfam" id="PF06439"/>
    </source>
</evidence>
<reference evidence="3 4" key="1">
    <citation type="submission" date="2018-06" db="EMBL/GenBank/DDBJ databases">
        <title>Genomic Encyclopedia of Type Strains, Phase IV (KMG-IV): sequencing the most valuable type-strain genomes for metagenomic binning, comparative biology and taxonomic classification.</title>
        <authorList>
            <person name="Goeker M."/>
        </authorList>
    </citation>
    <scope>NUCLEOTIDE SEQUENCE [LARGE SCALE GENOMIC DNA]</scope>
    <source>
        <strain evidence="3 4">DSM 25532</strain>
    </source>
</reference>
<feature type="domain" description="3-keto-alpha-glucoside-1,2-lyase/3-keto-2-hydroxy-glucal hydratase" evidence="2">
    <location>
        <begin position="33"/>
        <end position="214"/>
    </location>
</feature>
<dbReference type="RefSeq" id="WP_113961362.1">
    <property type="nucleotide sequence ID" value="NZ_QNRR01000013.1"/>
</dbReference>